<accession>A0A366KCW8</accession>
<evidence type="ECO:0000256" key="10">
    <source>
        <dbReference type="HAMAP-Rule" id="MF_00005"/>
    </source>
</evidence>
<feature type="domain" description="Arginosuccinate synthase C-terminal" evidence="12">
    <location>
        <begin position="176"/>
        <end position="392"/>
    </location>
</feature>
<dbReference type="InterPro" id="IPR001518">
    <property type="entry name" value="Arginosuc_synth"/>
</dbReference>
<dbReference type="SUPFAM" id="SSF52402">
    <property type="entry name" value="Adenine nucleotide alpha hydrolases-like"/>
    <property type="match status" value="1"/>
</dbReference>
<evidence type="ECO:0000256" key="3">
    <source>
        <dbReference type="ARBA" id="ARBA00012286"/>
    </source>
</evidence>
<feature type="binding site" evidence="10">
    <location>
        <position position="129"/>
    </location>
    <ligand>
        <name>L-citrulline</name>
        <dbReference type="ChEBI" id="CHEBI:57743"/>
    </ligand>
</feature>
<keyword evidence="4 10" id="KW-0963">Cytoplasm</keyword>
<dbReference type="NCBIfam" id="NF001770">
    <property type="entry name" value="PRK00509.1"/>
    <property type="match status" value="1"/>
</dbReference>
<dbReference type="GO" id="GO:0005737">
    <property type="term" value="C:cytoplasm"/>
    <property type="evidence" value="ECO:0007669"/>
    <property type="project" value="UniProtKB-SubCell"/>
</dbReference>
<dbReference type="PANTHER" id="PTHR11587:SF2">
    <property type="entry name" value="ARGININOSUCCINATE SYNTHASE"/>
    <property type="match status" value="1"/>
</dbReference>
<evidence type="ECO:0000256" key="1">
    <source>
        <dbReference type="ARBA" id="ARBA00004967"/>
    </source>
</evidence>
<feature type="binding site" evidence="10">
    <location>
        <position position="273"/>
    </location>
    <ligand>
        <name>L-citrulline</name>
        <dbReference type="ChEBI" id="CHEBI:57743"/>
    </ligand>
</feature>
<comment type="similarity">
    <text evidence="10">Belongs to the argininosuccinate synthase family. Type 1 subfamily.</text>
</comment>
<dbReference type="InterPro" id="IPR048268">
    <property type="entry name" value="Arginosuc_syn_C"/>
</dbReference>
<dbReference type="Gene3D" id="3.40.50.620">
    <property type="entry name" value="HUPs"/>
    <property type="match status" value="1"/>
</dbReference>
<evidence type="ECO:0000313" key="14">
    <source>
        <dbReference type="Proteomes" id="UP000252345"/>
    </source>
</evidence>
<feature type="binding site" evidence="10">
    <location>
        <position position="121"/>
    </location>
    <ligand>
        <name>L-aspartate</name>
        <dbReference type="ChEBI" id="CHEBI:29991"/>
    </ligand>
</feature>
<evidence type="ECO:0000256" key="4">
    <source>
        <dbReference type="ARBA" id="ARBA00022490"/>
    </source>
</evidence>
<reference evidence="13 14" key="1">
    <citation type="submission" date="2017-10" db="EMBL/GenBank/DDBJ databases">
        <title>Bifidobacterium xylocopum sp. nov. and Bifidobacterium aemilianum sp. nov., from the carpenter bee (Xylocopa violacea) digestive tract.</title>
        <authorList>
            <person name="Alberoni D."/>
            <person name="Baffoni L."/>
            <person name="Di Gioia D."/>
            <person name="Gaggia F."/>
            <person name="Biavati B."/>
        </authorList>
    </citation>
    <scope>NUCLEOTIDE SEQUENCE [LARGE SCALE GENOMIC DNA]</scope>
    <source>
        <strain evidence="13 14">XV2</strain>
    </source>
</reference>
<evidence type="ECO:0000313" key="13">
    <source>
        <dbReference type="EMBL" id="RBP98963.1"/>
    </source>
</evidence>
<dbReference type="NCBIfam" id="TIGR00032">
    <property type="entry name" value="argG"/>
    <property type="match status" value="1"/>
</dbReference>
<proteinExistence type="inferred from homology"/>
<dbReference type="CDD" id="cd01999">
    <property type="entry name" value="ASS"/>
    <property type="match status" value="1"/>
</dbReference>
<dbReference type="PROSITE" id="PS00565">
    <property type="entry name" value="ARGININOSUCCIN_SYN_2"/>
    <property type="match status" value="1"/>
</dbReference>
<dbReference type="FunFam" id="3.40.50.620:FF:000038">
    <property type="entry name" value="Argininosuccinate synthase"/>
    <property type="match status" value="1"/>
</dbReference>
<dbReference type="Gene3D" id="3.90.1260.10">
    <property type="entry name" value="Argininosuccinate synthetase, chain A, domain 2"/>
    <property type="match status" value="1"/>
</dbReference>
<comment type="catalytic activity">
    <reaction evidence="10">
        <text>L-citrulline + L-aspartate + ATP = 2-(N(omega)-L-arginino)succinate + AMP + diphosphate + H(+)</text>
        <dbReference type="Rhea" id="RHEA:10932"/>
        <dbReference type="ChEBI" id="CHEBI:15378"/>
        <dbReference type="ChEBI" id="CHEBI:29991"/>
        <dbReference type="ChEBI" id="CHEBI:30616"/>
        <dbReference type="ChEBI" id="CHEBI:33019"/>
        <dbReference type="ChEBI" id="CHEBI:57472"/>
        <dbReference type="ChEBI" id="CHEBI:57743"/>
        <dbReference type="ChEBI" id="CHEBI:456215"/>
        <dbReference type="EC" id="6.3.4.5"/>
    </reaction>
</comment>
<gene>
    <name evidence="10" type="primary">argG</name>
    <name evidence="13" type="ORF">CRD59_06395</name>
</gene>
<keyword evidence="7 10" id="KW-0028">Amino-acid biosynthesis</keyword>
<dbReference type="PROSITE" id="PS00564">
    <property type="entry name" value="ARGININOSUCCIN_SYN_1"/>
    <property type="match status" value="1"/>
</dbReference>
<feature type="binding site" evidence="10">
    <location>
        <position position="125"/>
    </location>
    <ligand>
        <name>L-aspartate</name>
        <dbReference type="ChEBI" id="CHEBI:29991"/>
    </ligand>
</feature>
<dbReference type="InterPro" id="IPR023434">
    <property type="entry name" value="Arginosuc_synth_type_1_subfam"/>
</dbReference>
<dbReference type="InterPro" id="IPR014729">
    <property type="entry name" value="Rossmann-like_a/b/a_fold"/>
</dbReference>
<feature type="binding site" evidence="10">
    <location>
        <position position="89"/>
    </location>
    <ligand>
        <name>L-citrulline</name>
        <dbReference type="ChEBI" id="CHEBI:57743"/>
    </ligand>
</feature>
<evidence type="ECO:0000256" key="9">
    <source>
        <dbReference type="ARBA" id="ARBA00022840"/>
    </source>
</evidence>
<comment type="caution">
    <text evidence="13">The sequence shown here is derived from an EMBL/GenBank/DDBJ whole genome shotgun (WGS) entry which is preliminary data.</text>
</comment>
<dbReference type="GO" id="GO:0006526">
    <property type="term" value="P:L-arginine biosynthetic process"/>
    <property type="evidence" value="ECO:0007669"/>
    <property type="project" value="UniProtKB-UniRule"/>
</dbReference>
<feature type="binding site" evidence="10">
    <location>
        <begin position="10"/>
        <end position="18"/>
    </location>
    <ligand>
        <name>ATP</name>
        <dbReference type="ChEBI" id="CHEBI:30616"/>
    </ligand>
</feature>
<dbReference type="UniPathway" id="UPA00068">
    <property type="reaction ID" value="UER00113"/>
</dbReference>
<keyword evidence="6 10" id="KW-0436">Ligase</keyword>
<dbReference type="GO" id="GO:0005524">
    <property type="term" value="F:ATP binding"/>
    <property type="evidence" value="ECO:0007669"/>
    <property type="project" value="UniProtKB-UniRule"/>
</dbReference>
<evidence type="ECO:0000256" key="7">
    <source>
        <dbReference type="ARBA" id="ARBA00022605"/>
    </source>
</evidence>
<keyword evidence="8 10" id="KW-0547">Nucleotide-binding</keyword>
<organism evidence="13 14">
    <name type="scientific">Bifidobacterium xylocopae</name>
    <dbReference type="NCBI Taxonomy" id="2493119"/>
    <lineage>
        <taxon>Bacteria</taxon>
        <taxon>Bacillati</taxon>
        <taxon>Actinomycetota</taxon>
        <taxon>Actinomycetes</taxon>
        <taxon>Bifidobacteriales</taxon>
        <taxon>Bifidobacteriaceae</taxon>
        <taxon>Bifidobacterium</taxon>
    </lineage>
</organism>
<sequence length="412" mass="45290">MSDKNRIVLAYSGGLDTSVAIPYLKERTGKDVVAVSLNVGQGGEGLDTIRQRALDCGAVEAYVVDAREEFASEYCMPALKANAMYEGVYPLVSAISRPLISKHLVRAAHQFGADTVCHGCTGKGNDQVRFEVSIQSMDPELKAISPIRDLSLTRDVEIAFAGSHKLPIVQTEKSPYSIDQNVWGRAIETGFLEDPWNGPTEECYAYTADPLESGDPDEVVIDFEQGEPVGIDGHKVTPLQAIMELNKRAGAQGIGRIDLIEDRLVGIKSRELYECPGAVALITAHQELENCCLEREQHRIKRDIDKRWAELVYDAQWFSPAVKSLNAFIEDTQRYVSGQIRMIMHAGTAVVTGRKSDASLYDYKLATYDSGDTFDQSSSNGFIDLYGLPSRVAAARDVRFGNGIEEPDETVA</sequence>
<dbReference type="Pfam" id="PF00764">
    <property type="entry name" value="Arginosuc_synth"/>
    <property type="match status" value="1"/>
</dbReference>
<feature type="binding site" evidence="10">
    <location>
        <position position="119"/>
    </location>
    <ligand>
        <name>ATP</name>
        <dbReference type="ChEBI" id="CHEBI:30616"/>
    </ligand>
</feature>
<dbReference type="GO" id="GO:0000050">
    <property type="term" value="P:urea cycle"/>
    <property type="evidence" value="ECO:0007669"/>
    <property type="project" value="TreeGrafter"/>
</dbReference>
<dbReference type="OrthoDB" id="9801641at2"/>
<feature type="domain" description="Arginosuccinate synthase-like N-terminal" evidence="11">
    <location>
        <begin position="6"/>
        <end position="167"/>
    </location>
</feature>
<dbReference type="InterPro" id="IPR018223">
    <property type="entry name" value="Arginosuc_synth_CS"/>
</dbReference>
<dbReference type="EMBL" id="PDCH01000014">
    <property type="protein sequence ID" value="RBP98963.1"/>
    <property type="molecule type" value="Genomic_DNA"/>
</dbReference>
<dbReference type="Proteomes" id="UP000252345">
    <property type="component" value="Unassembled WGS sequence"/>
</dbReference>
<feature type="binding site" evidence="10">
    <location>
        <position position="126"/>
    </location>
    <ligand>
        <name>L-aspartate</name>
        <dbReference type="ChEBI" id="CHEBI:29991"/>
    </ligand>
</feature>
<comment type="pathway">
    <text evidence="1 10">Amino-acid biosynthesis; L-arginine biosynthesis; L-arginine from L-ornithine and carbamoyl phosphate: step 2/3.</text>
</comment>
<dbReference type="HAMAP" id="MF_00005">
    <property type="entry name" value="Arg_succ_synth_type1"/>
    <property type="match status" value="1"/>
</dbReference>
<feature type="binding site" evidence="10">
    <location>
        <position position="261"/>
    </location>
    <ligand>
        <name>L-citrulline</name>
        <dbReference type="ChEBI" id="CHEBI:57743"/>
    </ligand>
</feature>
<dbReference type="GO" id="GO:0000053">
    <property type="term" value="P:argininosuccinate metabolic process"/>
    <property type="evidence" value="ECO:0007669"/>
    <property type="project" value="TreeGrafter"/>
</dbReference>
<keyword evidence="9 10" id="KW-0067">ATP-binding</keyword>
<name>A0A366KCW8_9BIFI</name>
<keyword evidence="5 10" id="KW-0055">Arginine biosynthesis</keyword>
<dbReference type="InterPro" id="IPR048267">
    <property type="entry name" value="Arginosuc_syn_N"/>
</dbReference>
<comment type="subcellular location">
    <subcellularLocation>
        <location evidence="10">Cytoplasm</location>
    </subcellularLocation>
</comment>
<dbReference type="EC" id="6.3.4.5" evidence="3 10"/>
<dbReference type="PANTHER" id="PTHR11587">
    <property type="entry name" value="ARGININOSUCCINATE SYNTHASE"/>
    <property type="match status" value="1"/>
</dbReference>
<evidence type="ECO:0000256" key="5">
    <source>
        <dbReference type="ARBA" id="ARBA00022571"/>
    </source>
</evidence>
<dbReference type="RefSeq" id="WP_113853863.1">
    <property type="nucleotide sequence ID" value="NZ_PDCH01000014.1"/>
</dbReference>
<dbReference type="GO" id="GO:0004055">
    <property type="term" value="F:argininosuccinate synthase activity"/>
    <property type="evidence" value="ECO:0007669"/>
    <property type="project" value="UniProtKB-UniRule"/>
</dbReference>
<dbReference type="InterPro" id="IPR024074">
    <property type="entry name" value="AS_cat/multimer_dom_body"/>
</dbReference>
<dbReference type="Pfam" id="PF20979">
    <property type="entry name" value="Arginosuc_syn_C"/>
    <property type="match status" value="1"/>
</dbReference>
<evidence type="ECO:0000259" key="12">
    <source>
        <dbReference type="Pfam" id="PF20979"/>
    </source>
</evidence>
<dbReference type="SUPFAM" id="SSF69864">
    <property type="entry name" value="Argininosuccinate synthetase, C-terminal domain"/>
    <property type="match status" value="1"/>
</dbReference>
<protein>
    <recommendedName>
        <fullName evidence="3 10">Argininosuccinate synthase</fullName>
        <ecNumber evidence="3 10">6.3.4.5</ecNumber>
    </recommendedName>
    <alternativeName>
        <fullName evidence="10">Citrulline--aspartate ligase</fullName>
    </alternativeName>
</protein>
<keyword evidence="14" id="KW-1185">Reference proteome</keyword>
<evidence type="ECO:0000256" key="8">
    <source>
        <dbReference type="ARBA" id="ARBA00022741"/>
    </source>
</evidence>
<comment type="caution">
    <text evidence="10">Lacks conserved residue(s) required for the propagation of feature annotation.</text>
</comment>
<evidence type="ECO:0000259" key="11">
    <source>
        <dbReference type="Pfam" id="PF00764"/>
    </source>
</evidence>
<comment type="subunit">
    <text evidence="2 10">Homotetramer.</text>
</comment>
<dbReference type="FunFam" id="3.90.1260.10:FF:000007">
    <property type="entry name" value="Argininosuccinate synthase"/>
    <property type="match status" value="1"/>
</dbReference>
<feature type="binding site" evidence="10">
    <location>
        <position position="125"/>
    </location>
    <ligand>
        <name>L-citrulline</name>
        <dbReference type="ChEBI" id="CHEBI:57743"/>
    </ligand>
</feature>
<dbReference type="Gene3D" id="1.20.5.470">
    <property type="entry name" value="Single helix bin"/>
    <property type="match status" value="1"/>
</dbReference>
<evidence type="ECO:0000256" key="6">
    <source>
        <dbReference type="ARBA" id="ARBA00022598"/>
    </source>
</evidence>
<evidence type="ECO:0000256" key="2">
    <source>
        <dbReference type="ARBA" id="ARBA00011881"/>
    </source>
</evidence>
<feature type="binding site" evidence="10">
    <location>
        <position position="177"/>
    </location>
    <ligand>
        <name>L-citrulline</name>
        <dbReference type="ChEBI" id="CHEBI:57743"/>
    </ligand>
</feature>
<dbReference type="AlphaFoldDB" id="A0A366KCW8"/>